<dbReference type="SUPFAM" id="SSF51246">
    <property type="entry name" value="Rudiment single hybrid motif"/>
    <property type="match status" value="1"/>
</dbReference>
<dbReference type="Gene3D" id="3.30.1360.40">
    <property type="match status" value="1"/>
</dbReference>
<dbReference type="InterPro" id="IPR016185">
    <property type="entry name" value="PreATP-grasp_dom_sf"/>
</dbReference>
<dbReference type="PROSITE" id="PS50979">
    <property type="entry name" value="BC"/>
    <property type="match status" value="1"/>
</dbReference>
<dbReference type="PROSITE" id="PS00188">
    <property type="entry name" value="BIOTIN"/>
    <property type="match status" value="1"/>
</dbReference>
<dbReference type="Pfam" id="PF02682">
    <property type="entry name" value="CT_C_D"/>
    <property type="match status" value="1"/>
</dbReference>
<evidence type="ECO:0000256" key="2">
    <source>
        <dbReference type="ARBA" id="ARBA00022598"/>
    </source>
</evidence>
<reference evidence="12 13" key="1">
    <citation type="journal article" date="2024" name="IMA Fungus">
        <title>Apiospora arundinis, a panoply of carbohydrate-active enzymes and secondary metabolites.</title>
        <authorList>
            <person name="Sorensen T."/>
            <person name="Petersen C."/>
            <person name="Muurmann A.T."/>
            <person name="Christiansen J.V."/>
            <person name="Brundto M.L."/>
            <person name="Overgaard C.K."/>
            <person name="Boysen A.T."/>
            <person name="Wollenberg R.D."/>
            <person name="Larsen T.O."/>
            <person name="Sorensen J.L."/>
            <person name="Nielsen K.L."/>
            <person name="Sondergaard T.E."/>
        </authorList>
    </citation>
    <scope>NUCLEOTIDE SEQUENCE [LARGE SCALE GENOMIC DNA]</scope>
    <source>
        <strain evidence="12 13">AAU 773</strain>
    </source>
</reference>
<proteinExistence type="predicted"/>
<evidence type="ECO:0000256" key="7">
    <source>
        <dbReference type="PROSITE-ProRule" id="PRU00409"/>
    </source>
</evidence>
<dbReference type="CDD" id="cd06850">
    <property type="entry name" value="biotinyl_domain"/>
    <property type="match status" value="1"/>
</dbReference>
<evidence type="ECO:0000259" key="10">
    <source>
        <dbReference type="PROSITE" id="PS50975"/>
    </source>
</evidence>
<dbReference type="InterPro" id="IPR005482">
    <property type="entry name" value="Biotin_COase_C"/>
</dbReference>
<keyword evidence="13" id="KW-1185">Reference proteome</keyword>
<name>A0ABR2HL01_9PEZI</name>
<feature type="domain" description="Biotin carboxylation" evidence="11">
    <location>
        <begin position="3"/>
        <end position="465"/>
    </location>
</feature>
<keyword evidence="2" id="KW-0436">Ligase</keyword>
<dbReference type="InterPro" id="IPR001882">
    <property type="entry name" value="Biotin_BS"/>
</dbReference>
<dbReference type="InterPro" id="IPR005481">
    <property type="entry name" value="BC-like_N"/>
</dbReference>
<organism evidence="12 13">
    <name type="scientific">Apiospora arundinis</name>
    <dbReference type="NCBI Taxonomy" id="335852"/>
    <lineage>
        <taxon>Eukaryota</taxon>
        <taxon>Fungi</taxon>
        <taxon>Dikarya</taxon>
        <taxon>Ascomycota</taxon>
        <taxon>Pezizomycotina</taxon>
        <taxon>Sordariomycetes</taxon>
        <taxon>Xylariomycetidae</taxon>
        <taxon>Amphisphaeriales</taxon>
        <taxon>Apiosporaceae</taxon>
        <taxon>Apiospora</taxon>
    </lineage>
</organism>
<evidence type="ECO:0000259" key="9">
    <source>
        <dbReference type="PROSITE" id="PS50968"/>
    </source>
</evidence>
<evidence type="ECO:0000256" key="3">
    <source>
        <dbReference type="ARBA" id="ARBA00022741"/>
    </source>
</evidence>
<comment type="caution">
    <text evidence="12">The sequence shown here is derived from an EMBL/GenBank/DDBJ whole genome shotgun (WGS) entry which is preliminary data.</text>
</comment>
<dbReference type="Pfam" id="PF00364">
    <property type="entry name" value="Biotin_lipoyl"/>
    <property type="match status" value="1"/>
</dbReference>
<dbReference type="Gene3D" id="3.30.470.20">
    <property type="entry name" value="ATP-grasp fold, B domain"/>
    <property type="match status" value="1"/>
</dbReference>
<dbReference type="Gene3D" id="2.40.100.10">
    <property type="entry name" value="Cyclophilin-like"/>
    <property type="match status" value="2"/>
</dbReference>
<keyword evidence="8" id="KW-0175">Coiled coil</keyword>
<keyword evidence="3 7" id="KW-0547">Nucleotide-binding</keyword>
<dbReference type="SUPFAM" id="SSF50891">
    <property type="entry name" value="Cyclophilin-like"/>
    <property type="match status" value="2"/>
</dbReference>
<accession>A0ABR2HL01</accession>
<dbReference type="InterPro" id="IPR011764">
    <property type="entry name" value="Biotin_carboxylation_dom"/>
</dbReference>
<dbReference type="InterPro" id="IPR011054">
    <property type="entry name" value="Rudment_hybrid_motif"/>
</dbReference>
<gene>
    <name evidence="12" type="ORF">PGQ11_015259</name>
</gene>
<dbReference type="InterPro" id="IPR011053">
    <property type="entry name" value="Single_hybrid_motif"/>
</dbReference>
<dbReference type="Proteomes" id="UP001390339">
    <property type="component" value="Unassembled WGS sequence"/>
</dbReference>
<keyword evidence="6" id="KW-0092">Biotin</keyword>
<dbReference type="Pfam" id="PF02786">
    <property type="entry name" value="CPSase_L_D2"/>
    <property type="match status" value="1"/>
</dbReference>
<dbReference type="InterPro" id="IPR003833">
    <property type="entry name" value="CT_C_D"/>
</dbReference>
<dbReference type="SUPFAM" id="SSF52440">
    <property type="entry name" value="PreATP-grasp domain"/>
    <property type="match status" value="1"/>
</dbReference>
<keyword evidence="4" id="KW-0378">Hydrolase</keyword>
<dbReference type="Gene3D" id="2.40.50.100">
    <property type="match status" value="1"/>
</dbReference>
<evidence type="ECO:0000313" key="13">
    <source>
        <dbReference type="Proteomes" id="UP001390339"/>
    </source>
</evidence>
<dbReference type="PROSITE" id="PS00866">
    <property type="entry name" value="CPSASE_1"/>
    <property type="match status" value="1"/>
</dbReference>
<keyword evidence="5 7" id="KW-0067">ATP-binding</keyword>
<evidence type="ECO:0000256" key="5">
    <source>
        <dbReference type="ARBA" id="ARBA00022840"/>
    </source>
</evidence>
<dbReference type="SUPFAM" id="SSF56059">
    <property type="entry name" value="Glutathione synthetase ATP-binding domain-like"/>
    <property type="match status" value="1"/>
</dbReference>
<evidence type="ECO:0000256" key="1">
    <source>
        <dbReference type="ARBA" id="ARBA00001953"/>
    </source>
</evidence>
<dbReference type="InterPro" id="IPR003778">
    <property type="entry name" value="CT_A_B"/>
</dbReference>
<dbReference type="InterPro" id="IPR000089">
    <property type="entry name" value="Biotin_lipoyl"/>
</dbReference>
<dbReference type="EMBL" id="JAPCWZ010000010">
    <property type="protein sequence ID" value="KAK8848779.1"/>
    <property type="molecule type" value="Genomic_DNA"/>
</dbReference>
<dbReference type="SMART" id="SM00797">
    <property type="entry name" value="AHS2"/>
    <property type="match status" value="1"/>
</dbReference>
<feature type="domain" description="Lipoyl-binding" evidence="9">
    <location>
        <begin position="1184"/>
        <end position="1264"/>
    </location>
</feature>
<evidence type="ECO:0000256" key="4">
    <source>
        <dbReference type="ARBA" id="ARBA00022801"/>
    </source>
</evidence>
<evidence type="ECO:0000256" key="6">
    <source>
        <dbReference type="ARBA" id="ARBA00023267"/>
    </source>
</evidence>
<dbReference type="Pfam" id="PF02626">
    <property type="entry name" value="CT_A_B"/>
    <property type="match status" value="1"/>
</dbReference>
<dbReference type="InterPro" id="IPR005479">
    <property type="entry name" value="CPAse_ATP-bd"/>
</dbReference>
<comment type="cofactor">
    <cofactor evidence="1">
        <name>biotin</name>
        <dbReference type="ChEBI" id="CHEBI:57586"/>
    </cofactor>
</comment>
<protein>
    <submittedName>
        <fullName evidence="12">Urea amidolyase</fullName>
    </submittedName>
</protein>
<dbReference type="SUPFAM" id="SSF160467">
    <property type="entry name" value="PH0987 N-terminal domain-like"/>
    <property type="match status" value="1"/>
</dbReference>
<dbReference type="PANTHER" id="PTHR18866">
    <property type="entry name" value="CARBOXYLASE:PYRUVATE/ACETYL-COA/PROPIONYL-COA CARBOXYLASE"/>
    <property type="match status" value="1"/>
</dbReference>
<dbReference type="Pfam" id="PF02785">
    <property type="entry name" value="Biotin_carb_C"/>
    <property type="match status" value="1"/>
</dbReference>
<dbReference type="InterPro" id="IPR011761">
    <property type="entry name" value="ATP-grasp"/>
</dbReference>
<feature type="coiled-coil region" evidence="8">
    <location>
        <begin position="1130"/>
        <end position="1157"/>
    </location>
</feature>
<dbReference type="Pfam" id="PF00289">
    <property type="entry name" value="Biotin_carb_N"/>
    <property type="match status" value="1"/>
</dbReference>
<dbReference type="PROSITE" id="PS00867">
    <property type="entry name" value="CPSASE_2"/>
    <property type="match status" value="1"/>
</dbReference>
<dbReference type="PANTHER" id="PTHR18866:SF128">
    <property type="entry name" value="UREA AMIDOLYASE"/>
    <property type="match status" value="1"/>
</dbReference>
<evidence type="ECO:0000313" key="12">
    <source>
        <dbReference type="EMBL" id="KAK8848779.1"/>
    </source>
</evidence>
<dbReference type="SMART" id="SM00878">
    <property type="entry name" value="Biotin_carb_C"/>
    <property type="match status" value="1"/>
</dbReference>
<feature type="domain" description="ATP-grasp" evidence="10">
    <location>
        <begin position="121"/>
        <end position="325"/>
    </location>
</feature>
<evidence type="ECO:0000259" key="11">
    <source>
        <dbReference type="PROSITE" id="PS50979"/>
    </source>
</evidence>
<evidence type="ECO:0000256" key="8">
    <source>
        <dbReference type="SAM" id="Coils"/>
    </source>
</evidence>
<dbReference type="SMART" id="SM00796">
    <property type="entry name" value="AHS1"/>
    <property type="match status" value="1"/>
</dbReference>
<dbReference type="PROSITE" id="PS50968">
    <property type="entry name" value="BIOTINYL_LIPOYL"/>
    <property type="match status" value="1"/>
</dbReference>
<dbReference type="InterPro" id="IPR029000">
    <property type="entry name" value="Cyclophilin-like_dom_sf"/>
</dbReference>
<dbReference type="SUPFAM" id="SSF51230">
    <property type="entry name" value="Single hybrid motif"/>
    <property type="match status" value="1"/>
</dbReference>
<dbReference type="InterPro" id="IPR050856">
    <property type="entry name" value="Biotin_carboxylase_complex"/>
</dbReference>
<sequence length="1268" mass="137868">MNHLRTILIANRGEIAVRIIRTAKQLGVRAVAIYTEPDSASQHVADADEAHLLEGPATQAYLDGEQIIKVALASGAQAVIPGYGFLSENAAFARAVAAAGLHFVGPSPESIEQFGLKHTARELATKAGVPVVPGSQGLLRNADDACRVVAEDLPGGYPVMLKSTAGGGGMGLQTCADEVELRAAFETVTSRGATLFQDAGVFLEKYYPAAHHIEVQIFGDGRGRVGALGERECSIQRRHQKVIEECPSPFVVQRNLELRQSLCRAAVALAESVQYASAGTLEFLVDDATGDFFFLEMNTRLQVEHGVTEMVYGVDLVALMIQQADAVLGDQEGLSAEDMDKLVEAGREPKGHAIEVRVYAENPAKAYAPSPGLLQKVEWHQLPGTRLDTWVRAGITISPHYDPLLAKVIHYSASRAEALVGLEEVLSKSVVCGPPTNLEFLRAVLQDPKFQAGETITQFLTSFNFLPAAIDVLAGGAYTLVQDFPGRPTIGKGFGHGGPMDPIAFQIANALAGNPLGKEGLEITLTGPDLMFLGDAVVALTGAAISATLDGDTFPMWTRVKISTGQRLTIGKTVSDAGCRSYLAVYGGFPNVADWFGSKATVPMTLVGGYQGRPIRTGDLLSIVDKLPSNLLEPASTGSHVSIPKALVPNYAHACWELQVMHGPYCEDYMAQEDLDIFYNTTWEISHNAARGGIRLIGPRPKWARTDGGDGGAHPSNVIEYGYPMGGINFTGDEPVILPNDCPDFGGFVCPFTIVKADYWKIGQLRSGDKVKFRPVSLEETIRARKAQEAFISTIAKHLDNSGHVSNGGGLNTVTNPLVNHAPQGLTTGTNTSPEPALIKVLEETATHPRVAYRQGGDDYLLIDYGHGSFDINHKCRTTALKRKLEAGTGAIRFSATGEGIYNTVCIGNSMMLYYNALAVPRAQLLEYLVSLEDDLGDLRSAAVPSRRFVLPLTFTHPQLTECAERYMANQRPYASYLPDTFRFVAENNGLSGAEFRRLWLEAEFVCVGVGFFMGLPECLPADPRHRLNAPKMNPSRTWTPEGTVSWGGSCLAIYPVESPGGYMMAGLTIPGVDTLGYKHGFSQERPWMFEDMDVITFEEVDEHEYDRQMALFRSGRYQFKVEKDATFDMKAHNELLESVRDEVAVIKKKQKECQDKMVVLEKELLAKWDEEKQSRGISVDNIEALLNDPSIEVIEAPVNANVWKVLAQEGQTVQKGQVVAILEAMKMEINVLADDRLAGSKIEKVLVSPNDIVQSGKPLVLVRTATY</sequence>
<dbReference type="PROSITE" id="PS50975">
    <property type="entry name" value="ATP_GRASP"/>
    <property type="match status" value="1"/>
</dbReference>